<evidence type="ECO:0000256" key="3">
    <source>
        <dbReference type="ARBA" id="ARBA00022737"/>
    </source>
</evidence>
<evidence type="ECO:0000313" key="9">
    <source>
        <dbReference type="EMBL" id="CAH1973151.1"/>
    </source>
</evidence>
<dbReference type="InterPro" id="IPR013087">
    <property type="entry name" value="Znf_C2H2_type"/>
</dbReference>
<sequence>MAVHIQARPYDCRYCGKAFSQKQNMEAHERTHNGETRYLCQQCGKTFVDMSGLRKHQKSHQSSQPVKVKVEDIEQIYSVK</sequence>
<dbReference type="Pfam" id="PF00096">
    <property type="entry name" value="zf-C2H2"/>
    <property type="match status" value="2"/>
</dbReference>
<evidence type="ECO:0000256" key="1">
    <source>
        <dbReference type="ARBA" id="ARBA00004123"/>
    </source>
</evidence>
<proteinExistence type="predicted"/>
<dbReference type="FunFam" id="3.30.160.60:FF:000110">
    <property type="entry name" value="Zinc finger protein-like"/>
    <property type="match status" value="1"/>
</dbReference>
<evidence type="ECO:0000313" key="10">
    <source>
        <dbReference type="Proteomes" id="UP001152888"/>
    </source>
</evidence>
<dbReference type="FunFam" id="3.30.160.60:FF:002343">
    <property type="entry name" value="Zinc finger protein 33A"/>
    <property type="match status" value="1"/>
</dbReference>
<dbReference type="PANTHER" id="PTHR23226">
    <property type="entry name" value="ZINC FINGER AND SCAN DOMAIN-CONTAINING"/>
    <property type="match status" value="1"/>
</dbReference>
<dbReference type="AlphaFoldDB" id="A0A9P0KI20"/>
<feature type="domain" description="C2H2-type" evidence="8">
    <location>
        <begin position="10"/>
        <end position="37"/>
    </location>
</feature>
<dbReference type="OrthoDB" id="6077919at2759"/>
<accession>A0A9P0KI20</accession>
<dbReference type="GO" id="GO:0000981">
    <property type="term" value="F:DNA-binding transcription factor activity, RNA polymerase II-specific"/>
    <property type="evidence" value="ECO:0007669"/>
    <property type="project" value="TreeGrafter"/>
</dbReference>
<dbReference type="SUPFAM" id="SSF57667">
    <property type="entry name" value="beta-beta-alpha zinc fingers"/>
    <property type="match status" value="1"/>
</dbReference>
<dbReference type="InterPro" id="IPR036236">
    <property type="entry name" value="Znf_C2H2_sf"/>
</dbReference>
<dbReference type="EMBL" id="CAKOFQ010006805">
    <property type="protein sequence ID" value="CAH1973151.1"/>
    <property type="molecule type" value="Genomic_DNA"/>
</dbReference>
<protein>
    <recommendedName>
        <fullName evidence="8">C2H2-type domain-containing protein</fullName>
    </recommendedName>
</protein>
<evidence type="ECO:0000259" key="8">
    <source>
        <dbReference type="PROSITE" id="PS50157"/>
    </source>
</evidence>
<dbReference type="PANTHER" id="PTHR23226:SF416">
    <property type="entry name" value="FI01424P"/>
    <property type="match status" value="1"/>
</dbReference>
<dbReference type="Proteomes" id="UP001152888">
    <property type="component" value="Unassembled WGS sequence"/>
</dbReference>
<gene>
    <name evidence="9" type="ORF">ACAOBT_LOCUS10389</name>
</gene>
<organism evidence="9 10">
    <name type="scientific">Acanthoscelides obtectus</name>
    <name type="common">Bean weevil</name>
    <name type="synonym">Bruchus obtectus</name>
    <dbReference type="NCBI Taxonomy" id="200917"/>
    <lineage>
        <taxon>Eukaryota</taxon>
        <taxon>Metazoa</taxon>
        <taxon>Ecdysozoa</taxon>
        <taxon>Arthropoda</taxon>
        <taxon>Hexapoda</taxon>
        <taxon>Insecta</taxon>
        <taxon>Pterygota</taxon>
        <taxon>Neoptera</taxon>
        <taxon>Endopterygota</taxon>
        <taxon>Coleoptera</taxon>
        <taxon>Polyphaga</taxon>
        <taxon>Cucujiformia</taxon>
        <taxon>Chrysomeloidea</taxon>
        <taxon>Chrysomelidae</taxon>
        <taxon>Bruchinae</taxon>
        <taxon>Bruchini</taxon>
        <taxon>Acanthoscelides</taxon>
    </lineage>
</organism>
<dbReference type="SMART" id="SM00355">
    <property type="entry name" value="ZnF_C2H2"/>
    <property type="match status" value="2"/>
</dbReference>
<dbReference type="Gene3D" id="3.30.160.60">
    <property type="entry name" value="Classic Zinc Finger"/>
    <property type="match status" value="2"/>
</dbReference>
<keyword evidence="2" id="KW-0479">Metal-binding</keyword>
<evidence type="ECO:0000256" key="4">
    <source>
        <dbReference type="ARBA" id="ARBA00022771"/>
    </source>
</evidence>
<dbReference type="GO" id="GO:0008270">
    <property type="term" value="F:zinc ion binding"/>
    <property type="evidence" value="ECO:0007669"/>
    <property type="project" value="UniProtKB-KW"/>
</dbReference>
<evidence type="ECO:0000256" key="2">
    <source>
        <dbReference type="ARBA" id="ARBA00022723"/>
    </source>
</evidence>
<dbReference type="PROSITE" id="PS50157">
    <property type="entry name" value="ZINC_FINGER_C2H2_2"/>
    <property type="match status" value="2"/>
</dbReference>
<keyword evidence="10" id="KW-1185">Reference proteome</keyword>
<dbReference type="PROSITE" id="PS00028">
    <property type="entry name" value="ZINC_FINGER_C2H2_1"/>
    <property type="match status" value="2"/>
</dbReference>
<keyword evidence="4 7" id="KW-0863">Zinc-finger</keyword>
<evidence type="ECO:0000256" key="5">
    <source>
        <dbReference type="ARBA" id="ARBA00022833"/>
    </source>
</evidence>
<evidence type="ECO:0000256" key="6">
    <source>
        <dbReference type="ARBA" id="ARBA00023242"/>
    </source>
</evidence>
<name>A0A9P0KI20_ACAOB</name>
<reference evidence="9" key="1">
    <citation type="submission" date="2022-03" db="EMBL/GenBank/DDBJ databases">
        <authorList>
            <person name="Sayadi A."/>
        </authorList>
    </citation>
    <scope>NUCLEOTIDE SEQUENCE</scope>
</reference>
<evidence type="ECO:0000256" key="7">
    <source>
        <dbReference type="PROSITE-ProRule" id="PRU00042"/>
    </source>
</evidence>
<dbReference type="GO" id="GO:0005634">
    <property type="term" value="C:nucleus"/>
    <property type="evidence" value="ECO:0007669"/>
    <property type="project" value="UniProtKB-SubCell"/>
</dbReference>
<comment type="caution">
    <text evidence="9">The sequence shown here is derived from an EMBL/GenBank/DDBJ whole genome shotgun (WGS) entry which is preliminary data.</text>
</comment>
<dbReference type="GO" id="GO:0000978">
    <property type="term" value="F:RNA polymerase II cis-regulatory region sequence-specific DNA binding"/>
    <property type="evidence" value="ECO:0007669"/>
    <property type="project" value="TreeGrafter"/>
</dbReference>
<comment type="subcellular location">
    <subcellularLocation>
        <location evidence="1">Nucleus</location>
    </subcellularLocation>
</comment>
<keyword evidence="6" id="KW-0539">Nucleus</keyword>
<keyword evidence="3" id="KW-0677">Repeat</keyword>
<keyword evidence="5" id="KW-0862">Zinc</keyword>
<feature type="domain" description="C2H2-type" evidence="8">
    <location>
        <begin position="38"/>
        <end position="65"/>
    </location>
</feature>